<keyword evidence="3" id="KW-0479">Metal-binding</keyword>
<organism evidence="7 8">
    <name type="scientific">Aspergillus kawachii</name>
    <name type="common">White koji mold</name>
    <name type="synonym">Aspergillus awamori var. kawachi</name>
    <dbReference type="NCBI Taxonomy" id="1069201"/>
    <lineage>
        <taxon>Eukaryota</taxon>
        <taxon>Fungi</taxon>
        <taxon>Dikarya</taxon>
        <taxon>Ascomycota</taxon>
        <taxon>Pezizomycotina</taxon>
        <taxon>Eurotiomycetes</taxon>
        <taxon>Eurotiomycetidae</taxon>
        <taxon>Eurotiales</taxon>
        <taxon>Aspergillaceae</taxon>
        <taxon>Aspergillus</taxon>
        <taxon>Aspergillus subgen. Circumdati</taxon>
    </lineage>
</organism>
<dbReference type="AlphaFoldDB" id="A0A7R8ACE1"/>
<dbReference type="KEGG" id="aluc:AKAW2_61033S"/>
<keyword evidence="6" id="KW-0503">Monooxygenase</keyword>
<evidence type="ECO:0000256" key="4">
    <source>
        <dbReference type="ARBA" id="ARBA00023002"/>
    </source>
</evidence>
<dbReference type="InterPro" id="IPR002401">
    <property type="entry name" value="Cyt_P450_E_grp-I"/>
</dbReference>
<dbReference type="EMBL" id="AP024430">
    <property type="protein sequence ID" value="BCS02769.1"/>
    <property type="molecule type" value="Genomic_DNA"/>
</dbReference>
<keyword evidence="8" id="KW-1185">Reference proteome</keyword>
<dbReference type="GO" id="GO:0005506">
    <property type="term" value="F:iron ion binding"/>
    <property type="evidence" value="ECO:0007669"/>
    <property type="project" value="InterPro"/>
</dbReference>
<dbReference type="Gene3D" id="1.10.630.10">
    <property type="entry name" value="Cytochrome P450"/>
    <property type="match status" value="1"/>
</dbReference>
<evidence type="ECO:0000256" key="3">
    <source>
        <dbReference type="ARBA" id="ARBA00022723"/>
    </source>
</evidence>
<dbReference type="Pfam" id="PF00067">
    <property type="entry name" value="p450"/>
    <property type="match status" value="1"/>
</dbReference>
<sequence>MKIHQDVHQIHQQYGDYVRVGPMEVSIIDPAALNPLYGHSLETAKGPCYILMEPLDGLVFTRDKKEHALRRKIVDQSLSSKALVIYEPVIAKCTEQLLQIIESRSGNPLNITDWLKRYSFEIMGHLIFGRPFNTISEEGGDTFLLDSIHSDTVMMGYLRHMPWIPALLIKTPFFRKTNTRFWTWLETNFRHRTENGSQNPDIFSWLLSAHEKSPKTRLDTYKLHGLGYSILLAGSDTSFSAATNVFFNLARDRALAHNLQQALDDVPDMSEHNLRKIVLLNAVIYETLRLCPPAAAGVQRITPKEGIRIGENYIPGNVLVQIPIYSIHRDERSFERPEEFLPERWTTRPELNAGNRVLETWWGLVLLLKKPQRIKKPALWHLIRLSGVELKFPSSSLPRVATASPTISSKVLQRLSGFPKGSREVLIILGTSVLLKPAAHWVYSYFFAGRYSPVEGYTA</sequence>
<dbReference type="SUPFAM" id="SSF48264">
    <property type="entry name" value="Cytochrome P450"/>
    <property type="match status" value="1"/>
</dbReference>
<dbReference type="GO" id="GO:0020037">
    <property type="term" value="F:heme binding"/>
    <property type="evidence" value="ECO:0007669"/>
    <property type="project" value="InterPro"/>
</dbReference>
<evidence type="ECO:0000313" key="8">
    <source>
        <dbReference type="Proteomes" id="UP000661280"/>
    </source>
</evidence>
<protein>
    <submittedName>
        <fullName evidence="7">Uncharacterized protein</fullName>
    </submittedName>
</protein>
<accession>A0A7R8ACE1</accession>
<keyword evidence="4" id="KW-0560">Oxidoreductase</keyword>
<reference evidence="7" key="2">
    <citation type="submission" date="2021-02" db="EMBL/GenBank/DDBJ databases">
        <title>Aspergillus luchuensis mut. kawachii IFO 4304 genome sequence.</title>
        <authorList>
            <person name="Mori K."/>
            <person name="Kadooka C."/>
            <person name="Goto M."/>
            <person name="Futagami T."/>
        </authorList>
    </citation>
    <scope>NUCLEOTIDE SEQUENCE</scope>
    <source>
        <strain evidence="7">IFO 4308</strain>
    </source>
</reference>
<evidence type="ECO:0000313" key="7">
    <source>
        <dbReference type="EMBL" id="BCS02769.1"/>
    </source>
</evidence>
<keyword evidence="5" id="KW-0408">Iron</keyword>
<dbReference type="GeneID" id="64964090"/>
<proteinExistence type="inferred from homology"/>
<comment type="cofactor">
    <cofactor evidence="1">
        <name>heme</name>
        <dbReference type="ChEBI" id="CHEBI:30413"/>
    </cofactor>
</comment>
<evidence type="ECO:0000256" key="5">
    <source>
        <dbReference type="ARBA" id="ARBA00023004"/>
    </source>
</evidence>
<evidence type="ECO:0000256" key="6">
    <source>
        <dbReference type="ARBA" id="ARBA00023033"/>
    </source>
</evidence>
<dbReference type="OrthoDB" id="4496505at2759"/>
<comment type="similarity">
    <text evidence="2">Belongs to the cytochrome P450 family.</text>
</comment>
<dbReference type="GO" id="GO:0004497">
    <property type="term" value="F:monooxygenase activity"/>
    <property type="evidence" value="ECO:0007669"/>
    <property type="project" value="UniProtKB-KW"/>
</dbReference>
<name>A0A7R8ACE1_ASPKA</name>
<dbReference type="PRINTS" id="PR00463">
    <property type="entry name" value="EP450I"/>
</dbReference>
<reference evidence="7" key="1">
    <citation type="submission" date="2021-01" db="EMBL/GenBank/DDBJ databases">
        <authorList>
            <consortium name="Aspergillus luchuensis mut. kawachii IFO 4304 genome sequencing consortium"/>
            <person name="Kazuki M."/>
            <person name="Futagami T."/>
        </authorList>
    </citation>
    <scope>NUCLEOTIDE SEQUENCE</scope>
    <source>
        <strain evidence="7">IFO 4308</strain>
    </source>
</reference>
<dbReference type="InterPro" id="IPR050121">
    <property type="entry name" value="Cytochrome_P450_monoxygenase"/>
</dbReference>
<dbReference type="RefSeq" id="XP_041546531.1">
    <property type="nucleotide sequence ID" value="XM_041693225.1"/>
</dbReference>
<dbReference type="InterPro" id="IPR036396">
    <property type="entry name" value="Cyt_P450_sf"/>
</dbReference>
<dbReference type="InterPro" id="IPR001128">
    <property type="entry name" value="Cyt_P450"/>
</dbReference>
<evidence type="ECO:0000256" key="2">
    <source>
        <dbReference type="ARBA" id="ARBA00010617"/>
    </source>
</evidence>
<dbReference type="PANTHER" id="PTHR24305">
    <property type="entry name" value="CYTOCHROME P450"/>
    <property type="match status" value="1"/>
</dbReference>
<dbReference type="PANTHER" id="PTHR24305:SF187">
    <property type="entry name" value="P450, PUTATIVE (EUROFUNG)-RELATED"/>
    <property type="match status" value="1"/>
</dbReference>
<evidence type="ECO:0000256" key="1">
    <source>
        <dbReference type="ARBA" id="ARBA00001971"/>
    </source>
</evidence>
<gene>
    <name evidence="7" type="ORF">AKAW2_61033S</name>
</gene>
<dbReference type="GO" id="GO:0016705">
    <property type="term" value="F:oxidoreductase activity, acting on paired donors, with incorporation or reduction of molecular oxygen"/>
    <property type="evidence" value="ECO:0007669"/>
    <property type="project" value="InterPro"/>
</dbReference>
<dbReference type="Proteomes" id="UP000661280">
    <property type="component" value="Chromosome 6"/>
</dbReference>